<reference evidence="1" key="1">
    <citation type="submission" date="2014-05" db="EMBL/GenBank/DDBJ databases">
        <authorList>
            <person name="Chronopoulou M."/>
        </authorList>
    </citation>
    <scope>NUCLEOTIDE SEQUENCE</scope>
    <source>
        <tissue evidence="1">Whole organism</tissue>
    </source>
</reference>
<proteinExistence type="predicted"/>
<evidence type="ECO:0000313" key="1">
    <source>
        <dbReference type="EMBL" id="CDW43772.1"/>
    </source>
</evidence>
<sequence length="47" mass="5143">MSMPPSMYGTSDAHRAPFYFLSSFFCPLISTDSSVSPLDPSVCHSLK</sequence>
<organism evidence="1">
    <name type="scientific">Lepeophtheirus salmonis</name>
    <name type="common">Salmon louse</name>
    <name type="synonym">Caligus salmonis</name>
    <dbReference type="NCBI Taxonomy" id="72036"/>
    <lineage>
        <taxon>Eukaryota</taxon>
        <taxon>Metazoa</taxon>
        <taxon>Ecdysozoa</taxon>
        <taxon>Arthropoda</taxon>
        <taxon>Crustacea</taxon>
        <taxon>Multicrustacea</taxon>
        <taxon>Hexanauplia</taxon>
        <taxon>Copepoda</taxon>
        <taxon>Siphonostomatoida</taxon>
        <taxon>Caligidae</taxon>
        <taxon>Lepeophtheirus</taxon>
    </lineage>
</organism>
<dbReference type="AlphaFoldDB" id="A0A0K2V0V5"/>
<dbReference type="EMBL" id="HACA01026411">
    <property type="protein sequence ID" value="CDW43772.1"/>
    <property type="molecule type" value="Transcribed_RNA"/>
</dbReference>
<protein>
    <submittedName>
        <fullName evidence="1">Uncharacterized protein</fullName>
    </submittedName>
</protein>
<name>A0A0K2V0V5_LEPSM</name>
<accession>A0A0K2V0V5</accession>